<dbReference type="SMART" id="SM00856">
    <property type="entry name" value="PMEI"/>
    <property type="match status" value="1"/>
</dbReference>
<name>A0A9E7KY54_9LILI</name>
<accession>A0A9E7KY54</accession>
<keyword evidence="7" id="KW-1133">Transmembrane helix</keyword>
<dbReference type="SUPFAM" id="SSF101148">
    <property type="entry name" value="Plant invertase/pectin methylesterase inhibitor"/>
    <property type="match status" value="1"/>
</dbReference>
<dbReference type="InterPro" id="IPR035513">
    <property type="entry name" value="Invertase/methylesterase_inhib"/>
</dbReference>
<dbReference type="PANTHER" id="PTHR31080">
    <property type="entry name" value="PECTINESTERASE INHIBITOR-LIKE"/>
    <property type="match status" value="1"/>
</dbReference>
<evidence type="ECO:0000256" key="7">
    <source>
        <dbReference type="SAM" id="Phobius"/>
    </source>
</evidence>
<evidence type="ECO:0000313" key="11">
    <source>
        <dbReference type="Proteomes" id="UP001055439"/>
    </source>
</evidence>
<dbReference type="OrthoDB" id="786448at2759"/>
<evidence type="ECO:0000256" key="6">
    <source>
        <dbReference type="ARBA" id="ARBA00023180"/>
    </source>
</evidence>
<comment type="similarity">
    <text evidence="1">In the N-terminal section; belongs to the PMEI family.</text>
</comment>
<dbReference type="AlphaFoldDB" id="A0A9E7KY54"/>
<proteinExistence type="inferred from homology"/>
<dbReference type="CDD" id="cd15798">
    <property type="entry name" value="PMEI-like_3"/>
    <property type="match status" value="1"/>
</dbReference>
<reference evidence="10" key="1">
    <citation type="submission" date="2022-05" db="EMBL/GenBank/DDBJ databases">
        <title>The Musa troglodytarum L. genome provides insights into the mechanism of non-climacteric behaviour and enrichment of carotenoids.</title>
        <authorList>
            <person name="Wang J."/>
        </authorList>
    </citation>
    <scope>NUCLEOTIDE SEQUENCE</scope>
    <source>
        <tissue evidence="10">Leaf</tissue>
    </source>
</reference>
<keyword evidence="6" id="KW-0325">Glycoprotein</keyword>
<keyword evidence="5" id="KW-1015">Disulfide bond</keyword>
<dbReference type="GO" id="GO:0004857">
    <property type="term" value="F:enzyme inhibitor activity"/>
    <property type="evidence" value="ECO:0007669"/>
    <property type="project" value="InterPro"/>
</dbReference>
<keyword evidence="11" id="KW-1185">Reference proteome</keyword>
<dbReference type="FunFam" id="1.20.140.40:FF:000010">
    <property type="entry name" value="Pectinesterase"/>
    <property type="match status" value="1"/>
</dbReference>
<evidence type="ECO:0000313" key="9">
    <source>
        <dbReference type="EMBL" id="URE22134.1"/>
    </source>
</evidence>
<gene>
    <name evidence="10" type="ORF">MUK42_07293</name>
    <name evidence="9" type="ORF">MUK42_37400</name>
</gene>
<dbReference type="EC" id="3.1.1.11" evidence="3"/>
<comment type="similarity">
    <text evidence="2">In the C-terminal section; belongs to the pectinesterase family.</text>
</comment>
<dbReference type="EMBL" id="CP097510">
    <property type="protein sequence ID" value="URE22134.1"/>
    <property type="molecule type" value="Genomic_DNA"/>
</dbReference>
<dbReference type="InterPro" id="IPR051955">
    <property type="entry name" value="PME_Inhibitor"/>
</dbReference>
<dbReference type="Gene3D" id="1.20.140.40">
    <property type="entry name" value="Invertase/pectin methylesterase inhibitor family protein"/>
    <property type="match status" value="1"/>
</dbReference>
<evidence type="ECO:0000256" key="5">
    <source>
        <dbReference type="ARBA" id="ARBA00023157"/>
    </source>
</evidence>
<keyword evidence="7" id="KW-0472">Membrane</keyword>
<dbReference type="EMBL" id="CP097510">
    <property type="protein sequence ID" value="URE38678.1"/>
    <property type="molecule type" value="Genomic_DNA"/>
</dbReference>
<evidence type="ECO:0000256" key="3">
    <source>
        <dbReference type="ARBA" id="ARBA00013229"/>
    </source>
</evidence>
<keyword evidence="4" id="KW-0732">Signal</keyword>
<dbReference type="Pfam" id="PF04043">
    <property type="entry name" value="PMEI"/>
    <property type="match status" value="1"/>
</dbReference>
<evidence type="ECO:0000256" key="4">
    <source>
        <dbReference type="ARBA" id="ARBA00022729"/>
    </source>
</evidence>
<organism evidence="10 11">
    <name type="scientific">Musa troglodytarum</name>
    <name type="common">fe'i banana</name>
    <dbReference type="NCBI Taxonomy" id="320322"/>
    <lineage>
        <taxon>Eukaryota</taxon>
        <taxon>Viridiplantae</taxon>
        <taxon>Streptophyta</taxon>
        <taxon>Embryophyta</taxon>
        <taxon>Tracheophyta</taxon>
        <taxon>Spermatophyta</taxon>
        <taxon>Magnoliopsida</taxon>
        <taxon>Liliopsida</taxon>
        <taxon>Zingiberales</taxon>
        <taxon>Musaceae</taxon>
        <taxon>Musa</taxon>
    </lineage>
</organism>
<dbReference type="InterPro" id="IPR006501">
    <property type="entry name" value="Pectinesterase_inhib_dom"/>
</dbReference>
<evidence type="ECO:0000259" key="8">
    <source>
        <dbReference type="SMART" id="SM00856"/>
    </source>
</evidence>
<evidence type="ECO:0000256" key="1">
    <source>
        <dbReference type="ARBA" id="ARBA00006027"/>
    </source>
</evidence>
<sequence length="241" mass="25791">MDIVRSFKGYEKVIEIADRQFCRTTRRRLVLIASAAVVLLVTIIAVGVATSSGRPPSPTSVSDSIKAVCSVTPYPSSCFSRISSARGSSVTAEIFKLSLTVAVDAVEKVSTLAASFESPANDKQLAAALRDCKELLDSAIDRLNDSMSLMQSAPGEPLLKASKIDDLRTWLSAAVTDQETCLDGFEVTSDELRGKMEAAMVTSTRYTSNSLAIAAGILGITEKLNFPRHRKLLSPVASTAR</sequence>
<dbReference type="GO" id="GO:0030599">
    <property type="term" value="F:pectinesterase activity"/>
    <property type="evidence" value="ECO:0007669"/>
    <property type="project" value="UniProtKB-EC"/>
</dbReference>
<dbReference type="PANTHER" id="PTHR31080:SF303">
    <property type="entry name" value="PECTINESTERASE 1-LIKE"/>
    <property type="match status" value="1"/>
</dbReference>
<dbReference type="NCBIfam" id="TIGR01614">
    <property type="entry name" value="PME_inhib"/>
    <property type="match status" value="1"/>
</dbReference>
<evidence type="ECO:0000313" key="10">
    <source>
        <dbReference type="EMBL" id="URE38678.1"/>
    </source>
</evidence>
<protein>
    <recommendedName>
        <fullName evidence="3">pectinesterase</fullName>
        <ecNumber evidence="3">3.1.1.11</ecNumber>
    </recommendedName>
</protein>
<feature type="transmembrane region" description="Helical" evidence="7">
    <location>
        <begin position="29"/>
        <end position="49"/>
    </location>
</feature>
<evidence type="ECO:0000256" key="2">
    <source>
        <dbReference type="ARBA" id="ARBA00007786"/>
    </source>
</evidence>
<feature type="domain" description="Pectinesterase inhibitor" evidence="8">
    <location>
        <begin position="60"/>
        <end position="213"/>
    </location>
</feature>
<keyword evidence="7" id="KW-0812">Transmembrane</keyword>
<dbReference type="Proteomes" id="UP001055439">
    <property type="component" value="Chromosome 8"/>
</dbReference>